<dbReference type="Proteomes" id="UP000290288">
    <property type="component" value="Unassembled WGS sequence"/>
</dbReference>
<keyword evidence="2" id="KW-1185">Reference proteome</keyword>
<accession>A0A4V1Q2X1</accession>
<dbReference type="Pfam" id="PF18759">
    <property type="entry name" value="Plavaka"/>
    <property type="match status" value="1"/>
</dbReference>
<dbReference type="OrthoDB" id="3199698at2759"/>
<comment type="caution">
    <text evidence="1">The sequence shown here is derived from an EMBL/GenBank/DDBJ whole genome shotgun (WGS) entry which is preliminary data.</text>
</comment>
<dbReference type="AlphaFoldDB" id="A0A4V1Q2X1"/>
<sequence length="842" mass="96553">MEPCNDDWSPFEDELQFCIADFLYRREEMSQGNINTLLNLWGLSLMKHGATFGPFDNYQHIFDAIDDIKQGDAPWKCMKVSLNEDINEAAATWKKQEYELWHRDPDTVLTNLLSNPDFDGQFDYQPYVEIDEKGNRQWGDFMSGNQAWRKAERIFNEDKTTRGSAYIPLILGSDKTTVSVATGDIEYHPLYLSIGNVHNNVRRGHRNAVVPIAFLVIPKAERKYDNDPDFRRFKRQLYHASISAIFASIKPYMQHPVVRRCPDGHFRRVVYDFAAFIADYPEQVMLAGTVQGWCPKCTAQPADIDGRAGPRTNELLDGLLGVDIMTYQRLWDEYGFDASVIPFTRDFPRAEIYEMLSSDLLHQVIKGTFKDHLVTWVEEYLKLVYEKAEANEIMDEIDRRLAAVPPFSGLRRFKQGRRFKQWTGDDSKALMKIYLAAIKGLLPSEVVKCFSAFLEFCYLVRRNNIDSTTLSDIQKALQRFHHHREFFRQAGVREDGFSLPRQHSLVHYCENIRNFGAPNGLCSSITESHHITAVKKPWRRSNRYEALGQMLLINQRLDKLAAARSAFVARGNLAPERLALLGVVQPTLEQTASNEGEVRDWEGGGATDERVLADVKMAQTAHYVFPNARAVAQEINLPLFPTLLRRFLNEQLGPDEGEIDDSEDEDDDILKYLSPISSYRSAVATFFAPSDICGTRGMRREWIRCTPSWRNSGPRYDCVYLVEDESKPGFRGLNVVRLKALLSFRYEGTEYPCAVVEWFKKVGRAPDPTTGMWVVKPDMSSGERDVTIVHIDSILRSAHLLPVYGSQYPLIPPKFKHTSSLDCFNAYYVNKYIDHHANEIAF</sequence>
<reference evidence="1 2" key="1">
    <citation type="submission" date="2019-01" db="EMBL/GenBank/DDBJ databases">
        <title>Draft genome sequence of Psathyrella aberdarensis IHI B618.</title>
        <authorList>
            <person name="Buettner E."/>
            <person name="Kellner H."/>
        </authorList>
    </citation>
    <scope>NUCLEOTIDE SEQUENCE [LARGE SCALE GENOMIC DNA]</scope>
    <source>
        <strain evidence="1 2">IHI B618</strain>
    </source>
</reference>
<evidence type="ECO:0000313" key="1">
    <source>
        <dbReference type="EMBL" id="RXW16568.1"/>
    </source>
</evidence>
<dbReference type="EMBL" id="SDEE01000424">
    <property type="protein sequence ID" value="RXW16568.1"/>
    <property type="molecule type" value="Genomic_DNA"/>
</dbReference>
<gene>
    <name evidence="1" type="ORF">EST38_g9287</name>
</gene>
<name>A0A4V1Q2X1_9AGAR</name>
<protein>
    <recommendedName>
        <fullName evidence="3">Transposase</fullName>
    </recommendedName>
</protein>
<proteinExistence type="predicted"/>
<evidence type="ECO:0000313" key="2">
    <source>
        <dbReference type="Proteomes" id="UP000290288"/>
    </source>
</evidence>
<dbReference type="STRING" id="2316362.A0A4V1Q2X1"/>
<evidence type="ECO:0008006" key="3">
    <source>
        <dbReference type="Google" id="ProtNLM"/>
    </source>
</evidence>
<dbReference type="InterPro" id="IPR041078">
    <property type="entry name" value="Plavaka"/>
</dbReference>
<organism evidence="1 2">
    <name type="scientific">Candolleomyces aberdarensis</name>
    <dbReference type="NCBI Taxonomy" id="2316362"/>
    <lineage>
        <taxon>Eukaryota</taxon>
        <taxon>Fungi</taxon>
        <taxon>Dikarya</taxon>
        <taxon>Basidiomycota</taxon>
        <taxon>Agaricomycotina</taxon>
        <taxon>Agaricomycetes</taxon>
        <taxon>Agaricomycetidae</taxon>
        <taxon>Agaricales</taxon>
        <taxon>Agaricineae</taxon>
        <taxon>Psathyrellaceae</taxon>
        <taxon>Candolleomyces</taxon>
    </lineage>
</organism>